<protein>
    <submittedName>
        <fullName evidence="2">DUF4365 domain-containing protein</fullName>
    </submittedName>
</protein>
<feature type="domain" description="DUF4365" evidence="1">
    <location>
        <begin position="29"/>
        <end position="179"/>
    </location>
</feature>
<evidence type="ECO:0000259" key="1">
    <source>
        <dbReference type="Pfam" id="PF14280"/>
    </source>
</evidence>
<gene>
    <name evidence="2" type="ORF">J4709_11135</name>
</gene>
<dbReference type="EMBL" id="JAGEPF010000006">
    <property type="protein sequence ID" value="MBO2458126.1"/>
    <property type="molecule type" value="Genomic_DNA"/>
</dbReference>
<name>A0ABS3RN45_9ACTN</name>
<comment type="caution">
    <text evidence="2">The sequence shown here is derived from an EMBL/GenBank/DDBJ whole genome shotgun (WGS) entry which is preliminary data.</text>
</comment>
<evidence type="ECO:0000313" key="3">
    <source>
        <dbReference type="Proteomes" id="UP000680206"/>
    </source>
</evidence>
<reference evidence="2 3" key="1">
    <citation type="submission" date="2021-03" db="EMBL/GenBank/DDBJ databases">
        <title>Actinomadura violae sp. nov., isolated from lichen in Thailand.</title>
        <authorList>
            <person name="Kanchanasin P."/>
            <person name="Saeng-In P."/>
            <person name="Phongsopitanun W."/>
            <person name="Yuki M."/>
            <person name="Kudo T."/>
            <person name="Ohkuma M."/>
            <person name="Tanasupawat S."/>
        </authorList>
    </citation>
    <scope>NUCLEOTIDE SEQUENCE [LARGE SCALE GENOMIC DNA]</scope>
    <source>
        <strain evidence="2 3">LCR2-06</strain>
    </source>
</reference>
<sequence length="187" mass="20927">MSDEARRGGREEASGAWQFGLPLSEMKQQVSLAYVHMVAAAAGCWLKPHTTDYDGVDITVASSEDHELFFGPQFELQLKCTSQRNVVRDDHIAWSMEGKPYRKLTNPKRYLPAFLGILVVPEDPSLWLEQDEQSLLSRSALYWQSAAALETIGEDAQSKTVRVPRSNLFDVPQLLGIMKTLGEGGDW</sequence>
<keyword evidence="3" id="KW-1185">Reference proteome</keyword>
<dbReference type="InterPro" id="IPR025375">
    <property type="entry name" value="DUF4365"/>
</dbReference>
<dbReference type="RefSeq" id="WP_208239829.1">
    <property type="nucleotide sequence ID" value="NZ_JAGEPF010000006.1"/>
</dbReference>
<accession>A0ABS3RN45</accession>
<dbReference type="Pfam" id="PF14280">
    <property type="entry name" value="DUF4365"/>
    <property type="match status" value="1"/>
</dbReference>
<proteinExistence type="predicted"/>
<organism evidence="2 3">
    <name type="scientific">Actinomadura violacea</name>
    <dbReference type="NCBI Taxonomy" id="2819934"/>
    <lineage>
        <taxon>Bacteria</taxon>
        <taxon>Bacillati</taxon>
        <taxon>Actinomycetota</taxon>
        <taxon>Actinomycetes</taxon>
        <taxon>Streptosporangiales</taxon>
        <taxon>Thermomonosporaceae</taxon>
        <taxon>Actinomadura</taxon>
    </lineage>
</organism>
<dbReference type="Proteomes" id="UP000680206">
    <property type="component" value="Unassembled WGS sequence"/>
</dbReference>
<evidence type="ECO:0000313" key="2">
    <source>
        <dbReference type="EMBL" id="MBO2458126.1"/>
    </source>
</evidence>